<accession>A0AA38Z100</accession>
<dbReference type="SUPFAM" id="SSF51735">
    <property type="entry name" value="NAD(P)-binding Rossmann-fold domains"/>
    <property type="match status" value="1"/>
</dbReference>
<keyword evidence="4" id="KW-0560">Oxidoreductase</keyword>
<keyword evidence="5" id="KW-0520">NAD</keyword>
<comment type="caution">
    <text evidence="8">The sequence shown here is derived from an EMBL/GenBank/DDBJ whole genome shotgun (WGS) entry which is preliminary data.</text>
</comment>
<evidence type="ECO:0000256" key="2">
    <source>
        <dbReference type="ARBA" id="ARBA00007406"/>
    </source>
</evidence>
<keyword evidence="9" id="KW-1185">Reference proteome</keyword>
<evidence type="ECO:0000256" key="1">
    <source>
        <dbReference type="ARBA" id="ARBA00004869"/>
    </source>
</evidence>
<dbReference type="GO" id="GO:0006096">
    <property type="term" value="P:glycolytic process"/>
    <property type="evidence" value="ECO:0007669"/>
    <property type="project" value="UniProtKB-KW"/>
</dbReference>
<reference evidence="8 9" key="1">
    <citation type="journal article" date="2023" name="BMC Biotechnol.">
        <title>Vitis rotundifolia cv Carlos genome sequencing.</title>
        <authorList>
            <person name="Huff M."/>
            <person name="Hulse-Kemp A."/>
            <person name="Scheffler B."/>
            <person name="Youngblood R."/>
            <person name="Simpson S."/>
            <person name="Babiker E."/>
            <person name="Staton M."/>
        </authorList>
    </citation>
    <scope>NUCLEOTIDE SEQUENCE [LARGE SCALE GENOMIC DNA]</scope>
    <source>
        <tissue evidence="8">Leaf</tissue>
    </source>
</reference>
<comment type="pathway">
    <text evidence="1">Carbohydrate degradation; glycolysis; pyruvate from D-glyceraldehyde 3-phosphate: step 1/5.</text>
</comment>
<dbReference type="EMBL" id="JARBHA010000015">
    <property type="protein sequence ID" value="KAJ9680299.1"/>
    <property type="molecule type" value="Genomic_DNA"/>
</dbReference>
<dbReference type="PANTHER" id="PTHR10836:SF112">
    <property type="entry name" value="GLYCERALDEHYDE-3-PHOSPHATE DEHYDROGENASE GAPC1, CYTOSOLIC-RELATED"/>
    <property type="match status" value="1"/>
</dbReference>
<dbReference type="AlphaFoldDB" id="A0AA38Z100"/>
<dbReference type="Gene3D" id="3.40.50.720">
    <property type="entry name" value="NAD(P)-binding Rossmann-like Domain"/>
    <property type="match status" value="1"/>
</dbReference>
<evidence type="ECO:0000256" key="5">
    <source>
        <dbReference type="ARBA" id="ARBA00023027"/>
    </source>
</evidence>
<dbReference type="InterPro" id="IPR020828">
    <property type="entry name" value="GlycerAld_3-P_DH_NAD(P)-bd"/>
</dbReference>
<evidence type="ECO:0000256" key="3">
    <source>
        <dbReference type="ARBA" id="ARBA00013119"/>
    </source>
</evidence>
<gene>
    <name evidence="8" type="ORF">PVL29_019577</name>
</gene>
<dbReference type="GO" id="GO:0004365">
    <property type="term" value="F:glyceraldehyde-3-phosphate dehydrogenase (NAD+) (phosphorylating) activity"/>
    <property type="evidence" value="ECO:0007669"/>
    <property type="project" value="UniProtKB-EC"/>
</dbReference>
<dbReference type="Proteomes" id="UP001168098">
    <property type="component" value="Unassembled WGS sequence"/>
</dbReference>
<dbReference type="GO" id="GO:0051287">
    <property type="term" value="F:NAD binding"/>
    <property type="evidence" value="ECO:0007669"/>
    <property type="project" value="InterPro"/>
</dbReference>
<proteinExistence type="inferred from homology"/>
<evidence type="ECO:0000313" key="9">
    <source>
        <dbReference type="Proteomes" id="UP001168098"/>
    </source>
</evidence>
<dbReference type="PANTHER" id="PTHR10836">
    <property type="entry name" value="GLYCERALDEHYDE 3-PHOSPHATE DEHYDROGENASE"/>
    <property type="match status" value="1"/>
</dbReference>
<dbReference type="InterPro" id="IPR036291">
    <property type="entry name" value="NAD(P)-bd_dom_sf"/>
</dbReference>
<dbReference type="SUPFAM" id="SSF55347">
    <property type="entry name" value="Glyceraldehyde-3-phosphate dehydrogenase-like, C-terminal domain"/>
    <property type="match status" value="1"/>
</dbReference>
<dbReference type="InterPro" id="IPR020829">
    <property type="entry name" value="GlycerAld_3-P_DH_cat"/>
</dbReference>
<feature type="domain" description="Glyceraldehyde 3-phosphate dehydrogenase NAD(P) binding" evidence="7">
    <location>
        <begin position="2"/>
        <end position="59"/>
    </location>
</feature>
<evidence type="ECO:0000256" key="4">
    <source>
        <dbReference type="ARBA" id="ARBA00023002"/>
    </source>
</evidence>
<dbReference type="GO" id="GO:0005829">
    <property type="term" value="C:cytosol"/>
    <property type="evidence" value="ECO:0007669"/>
    <property type="project" value="TreeGrafter"/>
</dbReference>
<keyword evidence="6" id="KW-0324">Glycolysis</keyword>
<protein>
    <recommendedName>
        <fullName evidence="3">glyceraldehyde-3-phosphate dehydrogenase (phosphorylating)</fullName>
        <ecNumber evidence="3">1.2.1.12</ecNumber>
    </recommendedName>
</protein>
<evidence type="ECO:0000259" key="7">
    <source>
        <dbReference type="SMART" id="SM00846"/>
    </source>
</evidence>
<comment type="similarity">
    <text evidence="2">Belongs to the glyceraldehyde-3-phosphate dehydrogenase family.</text>
</comment>
<dbReference type="SMART" id="SM00846">
    <property type="entry name" value="Gp_dh_N"/>
    <property type="match status" value="1"/>
</dbReference>
<sequence>MSKLVWVIRIYKDKAAAHLKVGAEKAIISAPNKDAPIFVAGVNEKEYKPDIDIVSNASCITNCLVPLAKVINDRSGIVEGLLTTIHLITATQKTVDSLRDENAQHN</sequence>
<dbReference type="Gene3D" id="3.30.360.10">
    <property type="entry name" value="Dihydrodipicolinate Reductase, domain 2"/>
    <property type="match status" value="1"/>
</dbReference>
<dbReference type="InterPro" id="IPR020831">
    <property type="entry name" value="GlycerAld/Erythrose_P_DH"/>
</dbReference>
<evidence type="ECO:0000256" key="6">
    <source>
        <dbReference type="ARBA" id="ARBA00023152"/>
    </source>
</evidence>
<dbReference type="PRINTS" id="PR00078">
    <property type="entry name" value="G3PDHDRGNASE"/>
</dbReference>
<dbReference type="Pfam" id="PF02800">
    <property type="entry name" value="Gp_dh_C"/>
    <property type="match status" value="1"/>
</dbReference>
<name>A0AA38Z100_VITRO</name>
<organism evidence="8 9">
    <name type="scientific">Vitis rotundifolia</name>
    <name type="common">Muscadine grape</name>
    <dbReference type="NCBI Taxonomy" id="103349"/>
    <lineage>
        <taxon>Eukaryota</taxon>
        <taxon>Viridiplantae</taxon>
        <taxon>Streptophyta</taxon>
        <taxon>Embryophyta</taxon>
        <taxon>Tracheophyta</taxon>
        <taxon>Spermatophyta</taxon>
        <taxon>Magnoliopsida</taxon>
        <taxon>eudicotyledons</taxon>
        <taxon>Gunneridae</taxon>
        <taxon>Pentapetalae</taxon>
        <taxon>rosids</taxon>
        <taxon>Vitales</taxon>
        <taxon>Vitaceae</taxon>
        <taxon>Viteae</taxon>
        <taxon>Vitis</taxon>
    </lineage>
</organism>
<evidence type="ECO:0000313" key="8">
    <source>
        <dbReference type="EMBL" id="KAJ9680299.1"/>
    </source>
</evidence>
<dbReference type="EC" id="1.2.1.12" evidence="3"/>